<comment type="caution">
    <text evidence="1">The sequence shown here is derived from an EMBL/GenBank/DDBJ whole genome shotgun (WGS) entry which is preliminary data.</text>
</comment>
<keyword evidence="2" id="KW-1185">Reference proteome</keyword>
<reference evidence="1 2" key="1">
    <citation type="submission" date="2022-10" db="EMBL/GenBank/DDBJ databases">
        <title>paucibacter sp. hw8 Genome sequencing.</title>
        <authorList>
            <person name="Park S."/>
        </authorList>
    </citation>
    <scope>NUCLEOTIDE SEQUENCE [LARGE SCALE GENOMIC DNA]</scope>
    <source>
        <strain evidence="2">hw8</strain>
    </source>
</reference>
<name>A0ABT5KWI3_9BURK</name>
<sequence length="183" mass="21177">MKTEAQRIEVELFERPLEQIANYCEEFCSAELLKLNKNGTEWDYLVLRDGSAIAMNWANYEMQINSKDEVDEAKRNDKLNTQKIVEQNRVQIDLMPAADLREMLFNKISSIDAVLTETWRWTGRTREIIMRVDRDDINLARVTYPSNSGRKPTGIEGMKTGGRKYFACAELLAQLQSTTVLYN</sequence>
<accession>A0ABT5KWI3</accession>
<proteinExistence type="predicted"/>
<dbReference type="RefSeq" id="WP_273598429.1">
    <property type="nucleotide sequence ID" value="NZ_JAQQXS010000028.1"/>
</dbReference>
<organism evidence="1 2">
    <name type="scientific">Roseateles koreensis</name>
    <dbReference type="NCBI Taxonomy" id="2987526"/>
    <lineage>
        <taxon>Bacteria</taxon>
        <taxon>Pseudomonadati</taxon>
        <taxon>Pseudomonadota</taxon>
        <taxon>Betaproteobacteria</taxon>
        <taxon>Burkholderiales</taxon>
        <taxon>Sphaerotilaceae</taxon>
        <taxon>Roseateles</taxon>
    </lineage>
</organism>
<gene>
    <name evidence="1" type="ORF">PRZ01_19060</name>
</gene>
<evidence type="ECO:0000313" key="1">
    <source>
        <dbReference type="EMBL" id="MDC8787289.1"/>
    </source>
</evidence>
<protein>
    <submittedName>
        <fullName evidence="1">Uncharacterized protein</fullName>
    </submittedName>
</protein>
<dbReference type="Proteomes" id="UP001219862">
    <property type="component" value="Unassembled WGS sequence"/>
</dbReference>
<dbReference type="EMBL" id="JAQQXS010000028">
    <property type="protein sequence ID" value="MDC8787289.1"/>
    <property type="molecule type" value="Genomic_DNA"/>
</dbReference>
<evidence type="ECO:0000313" key="2">
    <source>
        <dbReference type="Proteomes" id="UP001219862"/>
    </source>
</evidence>